<protein>
    <submittedName>
        <fullName evidence="6">Type II toxin-antitoxin system HipA family toxin</fullName>
    </submittedName>
</protein>
<dbReference type="Proteomes" id="UP001165580">
    <property type="component" value="Unassembled WGS sequence"/>
</dbReference>
<evidence type="ECO:0000313" key="7">
    <source>
        <dbReference type="Proteomes" id="UP001165580"/>
    </source>
</evidence>
<comment type="caution">
    <text evidence="6">The sequence shown here is derived from an EMBL/GenBank/DDBJ whole genome shotgun (WGS) entry which is preliminary data.</text>
</comment>
<evidence type="ECO:0000256" key="1">
    <source>
        <dbReference type="ARBA" id="ARBA00010164"/>
    </source>
</evidence>
<dbReference type="PANTHER" id="PTHR37419:SF8">
    <property type="entry name" value="TOXIN YJJJ"/>
    <property type="match status" value="1"/>
</dbReference>
<feature type="domain" description="HipA-like C-terminal" evidence="4">
    <location>
        <begin position="171"/>
        <end position="375"/>
    </location>
</feature>
<keyword evidence="3" id="KW-0418">Kinase</keyword>
<reference evidence="6" key="1">
    <citation type="submission" date="2022-08" db="EMBL/GenBank/DDBJ databases">
        <authorList>
            <person name="Deng Y."/>
            <person name="Han X.-F."/>
            <person name="Zhang Y.-Q."/>
        </authorList>
    </citation>
    <scope>NUCLEOTIDE SEQUENCE</scope>
    <source>
        <strain evidence="6">CPCC 205716</strain>
    </source>
</reference>
<keyword evidence="2" id="KW-0808">Transferase</keyword>
<dbReference type="InterPro" id="IPR052028">
    <property type="entry name" value="HipA_Ser/Thr_kinase"/>
</dbReference>
<evidence type="ECO:0000256" key="2">
    <source>
        <dbReference type="ARBA" id="ARBA00022679"/>
    </source>
</evidence>
<dbReference type="InterPro" id="IPR012893">
    <property type="entry name" value="HipA-like_C"/>
</dbReference>
<feature type="domain" description="HipA N-terminal subdomain 1" evidence="5">
    <location>
        <begin position="14"/>
        <end position="90"/>
    </location>
</feature>
<accession>A0ABT2GHG7</accession>
<comment type="similarity">
    <text evidence="1">Belongs to the HipA Ser/Thr kinase family.</text>
</comment>
<gene>
    <name evidence="6" type="ORF">NVV95_14015</name>
</gene>
<dbReference type="Pfam" id="PF07804">
    <property type="entry name" value="HipA_C"/>
    <property type="match status" value="1"/>
</dbReference>
<evidence type="ECO:0000313" key="6">
    <source>
        <dbReference type="EMBL" id="MCS5715662.1"/>
    </source>
</evidence>
<dbReference type="InterPro" id="IPR017508">
    <property type="entry name" value="HipA_N1"/>
</dbReference>
<evidence type="ECO:0000259" key="4">
    <source>
        <dbReference type="Pfam" id="PF07804"/>
    </source>
</evidence>
<evidence type="ECO:0000256" key="3">
    <source>
        <dbReference type="ARBA" id="ARBA00022777"/>
    </source>
</evidence>
<evidence type="ECO:0000259" key="5">
    <source>
        <dbReference type="Pfam" id="PF13657"/>
    </source>
</evidence>
<dbReference type="PANTHER" id="PTHR37419">
    <property type="entry name" value="SERINE/THREONINE-PROTEIN KINASE TOXIN HIPA"/>
    <property type="match status" value="1"/>
</dbReference>
<dbReference type="RefSeq" id="WP_259487170.1">
    <property type="nucleotide sequence ID" value="NZ_JANTEZ010000005.1"/>
</dbReference>
<dbReference type="Pfam" id="PF13657">
    <property type="entry name" value="Couple_hipA"/>
    <property type="match status" value="1"/>
</dbReference>
<keyword evidence="7" id="KW-1185">Reference proteome</keyword>
<proteinExistence type="inferred from homology"/>
<sequence length="422" mass="45394">MRILAELDEGGTTRPVGELFSTVRRRTVVSSFGYDRGYLADRSSYAIEPALPLHAGSQALAAPLPRAFADAAPDRWGRALIAKRLRAEAAASGEVMGVIDDRDYLLGVSDATRHGALRFRTSPEGPFEHPADTVPKLIALPELMRAAERVARDEPGDLAAVKLLLDAGTGSLGGARPKASVRDGERLLIAKFPHPGDDWDVIAWESVALELAREAGIDVPVTQHLDLDGRSVLLLERFDRAGDDRVGYISAMTMLEAGDGEPRDYLEIAEALAAQSARATADLRQLWRRIAFSIALHNTDDHLRNHGFLRARGGWTLSPAFDLNPDPALAAQRVTSVGGASTPDAELRILLDYAPSFDLDAVGARAVLREVADAARGWRGAAQRHRIPRSELERFTPTLDATVDVVIAGSDSGGRAGRGSTS</sequence>
<name>A0ABT2GHG7_9MICO</name>
<organism evidence="6 7">
    <name type="scientific">Herbiconiux gentiana</name>
    <dbReference type="NCBI Taxonomy" id="2970912"/>
    <lineage>
        <taxon>Bacteria</taxon>
        <taxon>Bacillati</taxon>
        <taxon>Actinomycetota</taxon>
        <taxon>Actinomycetes</taxon>
        <taxon>Micrococcales</taxon>
        <taxon>Microbacteriaceae</taxon>
        <taxon>Herbiconiux</taxon>
    </lineage>
</organism>
<dbReference type="EMBL" id="JANTEZ010000005">
    <property type="protein sequence ID" value="MCS5715662.1"/>
    <property type="molecule type" value="Genomic_DNA"/>
</dbReference>